<dbReference type="PANTHER" id="PTHR11699">
    <property type="entry name" value="ALDEHYDE DEHYDROGENASE-RELATED"/>
    <property type="match status" value="1"/>
</dbReference>
<keyword evidence="9" id="KW-1185">Reference proteome</keyword>
<name>A0AA38Y397_9EURO</name>
<protein>
    <recommendedName>
        <fullName evidence="3">aldehyde dehydrogenase (NAD(+))</fullName>
        <ecNumber evidence="3">1.2.1.3</ecNumber>
    </recommendedName>
</protein>
<dbReference type="CDD" id="cd07106">
    <property type="entry name" value="ALDH_AldA-AAD23400"/>
    <property type="match status" value="1"/>
</dbReference>
<dbReference type="InterPro" id="IPR016162">
    <property type="entry name" value="Ald_DH_N"/>
</dbReference>
<dbReference type="AlphaFoldDB" id="A0AA38Y397"/>
<evidence type="ECO:0000313" key="8">
    <source>
        <dbReference type="EMBL" id="KAJ9633840.1"/>
    </source>
</evidence>
<comment type="catalytic activity">
    <reaction evidence="4">
        <text>an aldehyde + NAD(+) + H2O = a carboxylate + NADH + 2 H(+)</text>
        <dbReference type="Rhea" id="RHEA:16185"/>
        <dbReference type="ChEBI" id="CHEBI:15377"/>
        <dbReference type="ChEBI" id="CHEBI:15378"/>
        <dbReference type="ChEBI" id="CHEBI:17478"/>
        <dbReference type="ChEBI" id="CHEBI:29067"/>
        <dbReference type="ChEBI" id="CHEBI:57540"/>
        <dbReference type="ChEBI" id="CHEBI:57945"/>
        <dbReference type="EC" id="1.2.1.3"/>
    </reaction>
</comment>
<evidence type="ECO:0000256" key="4">
    <source>
        <dbReference type="ARBA" id="ARBA00049194"/>
    </source>
</evidence>
<proteinExistence type="inferred from homology"/>
<accession>A0AA38Y397</accession>
<dbReference type="InterPro" id="IPR044086">
    <property type="entry name" value="LUC3-like"/>
</dbReference>
<dbReference type="FunFam" id="3.40.309.10:FF:000009">
    <property type="entry name" value="Aldehyde dehydrogenase A"/>
    <property type="match status" value="1"/>
</dbReference>
<dbReference type="InterPro" id="IPR015590">
    <property type="entry name" value="Aldehyde_DH_dom"/>
</dbReference>
<organism evidence="8 9">
    <name type="scientific">Knufia peltigerae</name>
    <dbReference type="NCBI Taxonomy" id="1002370"/>
    <lineage>
        <taxon>Eukaryota</taxon>
        <taxon>Fungi</taxon>
        <taxon>Dikarya</taxon>
        <taxon>Ascomycota</taxon>
        <taxon>Pezizomycotina</taxon>
        <taxon>Eurotiomycetes</taxon>
        <taxon>Chaetothyriomycetidae</taxon>
        <taxon>Chaetothyriales</taxon>
        <taxon>Trichomeriaceae</taxon>
        <taxon>Knufia</taxon>
    </lineage>
</organism>
<dbReference type="EC" id="1.2.1.3" evidence="3"/>
<dbReference type="Proteomes" id="UP001172681">
    <property type="component" value="Unassembled WGS sequence"/>
</dbReference>
<dbReference type="SUPFAM" id="SSF53720">
    <property type="entry name" value="ALDH-like"/>
    <property type="match status" value="1"/>
</dbReference>
<evidence type="ECO:0000259" key="7">
    <source>
        <dbReference type="Pfam" id="PF00171"/>
    </source>
</evidence>
<dbReference type="PROSITE" id="PS00070">
    <property type="entry name" value="ALDEHYDE_DEHYDR_CYS"/>
    <property type="match status" value="1"/>
</dbReference>
<dbReference type="Gene3D" id="3.40.309.10">
    <property type="entry name" value="Aldehyde Dehydrogenase, Chain A, domain 2"/>
    <property type="match status" value="1"/>
</dbReference>
<comment type="similarity">
    <text evidence="1 6">Belongs to the aldehyde dehydrogenase family.</text>
</comment>
<evidence type="ECO:0000256" key="1">
    <source>
        <dbReference type="ARBA" id="ARBA00009986"/>
    </source>
</evidence>
<dbReference type="InterPro" id="IPR016160">
    <property type="entry name" value="Ald_DH_CS_CYS"/>
</dbReference>
<feature type="active site" evidence="5">
    <location>
        <position position="251"/>
    </location>
</feature>
<sequence length="486" mass="52667">MASPWTSNISFNAFFNVVNGELRSSKAKYHGIDPATKQPNWDVPVASLQDVEDAVAAANSAHMTWRTTTWQHRIEKITQFKESIEAHQEDFIDLLCKETGKPRGTGTGEVGRMSAFFDWHIKLKKPRGEELDLVNKHVRHEFVPLGVAVAICPWNFPFMLSLAKILPAVQMGNAVIVKPSPFTPYTALKVVEIANRIFPPGLVQALGGDDSLGPALVEHANVHKISFTGSIATGKRIMAAAAKTLKRVTLELGGNDPAIVLPDADIAKVAPMVALGAFNNTGQVCVASKRIYIHSSQYEPFVEALVQATKALRVGGSHDEDVKLGPVQNESQFNRVKAFFEESKDKGYKFALGAGDVEESPGFYIAPAIVDNPPEDSMIVQEEPFGPIVPVLKYDGLDEVIHRANNTKAGLGATVFGTDDRLLQRVANELECGNVWINSNPSISPEVQFGGIKESGIGTEFGTLGILAFANIKAISTAKNTRPSTT</sequence>
<dbReference type="InterPro" id="IPR016161">
    <property type="entry name" value="Ald_DH/histidinol_DH"/>
</dbReference>
<feature type="domain" description="Aldehyde dehydrogenase" evidence="7">
    <location>
        <begin position="26"/>
        <end position="475"/>
    </location>
</feature>
<evidence type="ECO:0000256" key="2">
    <source>
        <dbReference type="ARBA" id="ARBA00023002"/>
    </source>
</evidence>
<evidence type="ECO:0000256" key="5">
    <source>
        <dbReference type="PROSITE-ProRule" id="PRU10007"/>
    </source>
</evidence>
<comment type="caution">
    <text evidence="8">The sequence shown here is derived from an EMBL/GenBank/DDBJ whole genome shotgun (WGS) entry which is preliminary data.</text>
</comment>
<evidence type="ECO:0000313" key="9">
    <source>
        <dbReference type="Proteomes" id="UP001172681"/>
    </source>
</evidence>
<dbReference type="InterPro" id="IPR016163">
    <property type="entry name" value="Ald_DH_C"/>
</dbReference>
<dbReference type="InterPro" id="IPR029510">
    <property type="entry name" value="Ald_DH_CS_GLU"/>
</dbReference>
<gene>
    <name evidence="8" type="ORF">H2204_006625</name>
</gene>
<dbReference type="EMBL" id="JAPDRN010000042">
    <property type="protein sequence ID" value="KAJ9633840.1"/>
    <property type="molecule type" value="Genomic_DNA"/>
</dbReference>
<evidence type="ECO:0000256" key="3">
    <source>
        <dbReference type="ARBA" id="ARBA00024226"/>
    </source>
</evidence>
<dbReference type="Pfam" id="PF00171">
    <property type="entry name" value="Aldedh"/>
    <property type="match status" value="1"/>
</dbReference>
<reference evidence="8" key="1">
    <citation type="submission" date="2022-10" db="EMBL/GenBank/DDBJ databases">
        <title>Culturing micro-colonial fungi from biological soil crusts in the Mojave desert and describing Neophaeococcomyces mojavensis, and introducing the new genera and species Taxawa tesnikishii.</title>
        <authorList>
            <person name="Kurbessoian T."/>
            <person name="Stajich J.E."/>
        </authorList>
    </citation>
    <scope>NUCLEOTIDE SEQUENCE</scope>
    <source>
        <strain evidence="8">TK_35</strain>
    </source>
</reference>
<dbReference type="PROSITE" id="PS00687">
    <property type="entry name" value="ALDEHYDE_DEHYDR_GLU"/>
    <property type="match status" value="1"/>
</dbReference>
<dbReference type="FunFam" id="3.40.605.10:FF:000007">
    <property type="entry name" value="NAD/NADP-dependent betaine aldehyde dehydrogenase"/>
    <property type="match status" value="1"/>
</dbReference>
<evidence type="ECO:0000256" key="6">
    <source>
        <dbReference type="RuleBase" id="RU003345"/>
    </source>
</evidence>
<keyword evidence="2 6" id="KW-0560">Oxidoreductase</keyword>
<dbReference type="GO" id="GO:0004029">
    <property type="term" value="F:aldehyde dehydrogenase (NAD+) activity"/>
    <property type="evidence" value="ECO:0007669"/>
    <property type="project" value="UniProtKB-EC"/>
</dbReference>
<dbReference type="Gene3D" id="3.40.605.10">
    <property type="entry name" value="Aldehyde Dehydrogenase, Chain A, domain 1"/>
    <property type="match status" value="1"/>
</dbReference>